<organism evidence="2">
    <name type="scientific">Blastochloris viridis</name>
    <name type="common">Rhodopseudomonas viridis</name>
    <dbReference type="NCBI Taxonomy" id="1079"/>
    <lineage>
        <taxon>Bacteria</taxon>
        <taxon>Pseudomonadati</taxon>
        <taxon>Pseudomonadota</taxon>
        <taxon>Alphaproteobacteria</taxon>
        <taxon>Hyphomicrobiales</taxon>
        <taxon>Blastochloridaceae</taxon>
        <taxon>Blastochloris</taxon>
    </lineage>
</organism>
<accession>A0A182D363</accession>
<reference evidence="2" key="1">
    <citation type="journal article" date="2015" name="Genome Announc.">
        <title>Complete Genome Sequence of the Bacteriochlorophyll b-Producing Photosynthetic Bacterium Blastochloris viridis.</title>
        <authorList>
            <person name="Tsukatani Y."/>
            <person name="Hirose Y."/>
            <person name="Harada J."/>
            <person name="Misawa N."/>
            <person name="Mori K."/>
            <person name="Inoue K."/>
            <person name="Tamiaki H."/>
        </authorList>
    </citation>
    <scope>NUCLEOTIDE SEQUENCE [LARGE SCALE GENOMIC DNA]</scope>
    <source>
        <strain evidence="2">DSM 133</strain>
    </source>
</reference>
<sequence length="104" mass="11607">MFAGRANAGWPWTFQVLDKAFRREGKPVCRRFGLPVSPENSSAVARTPRSGIFRRDRSVSPRSLPESAQTAMNFGQAEALIVPAMKWSRDASRCGVQSRGRARR</sequence>
<protein>
    <submittedName>
        <fullName evidence="2">Uncharacterized protein</fullName>
    </submittedName>
</protein>
<feature type="region of interest" description="Disordered" evidence="1">
    <location>
        <begin position="37"/>
        <end position="64"/>
    </location>
</feature>
<dbReference type="EMBL" id="AP014854">
    <property type="protein sequence ID" value="BAR99407.1"/>
    <property type="molecule type" value="Genomic_DNA"/>
</dbReference>
<evidence type="ECO:0000256" key="1">
    <source>
        <dbReference type="SAM" id="MobiDB-lite"/>
    </source>
</evidence>
<dbReference type="AlphaFoldDB" id="A0A182D363"/>
<evidence type="ECO:0000313" key="2">
    <source>
        <dbReference type="EMBL" id="BAR99407.1"/>
    </source>
</evidence>
<proteinExistence type="predicted"/>
<gene>
    <name evidence="2" type="ORF">BV133_1814</name>
</gene>
<name>A0A182D363_BLAVI</name>